<sequence length="689" mass="76590">MKTTYIMKTKLSAFILLFLVTIGVNAQIDRSKQPKAGPEPEITLEVPQEFELKNGLKVLVVENHKLPRVSYSLRIDNKPIATGKKAGVESLIGSMLGNGTTSISKDEFNEEIDFLGARLNFGFSGGFASSLTKYSDRILELMADAALNPLLTEEEFDKEKTKLIESLKQNEKSIDAIGSRVGDALSYGTKHPYGEFVTEETINNVSFGDALAFYEKYFNPNNAYLVVIGDVDFKTVKKQIKKHFGNWKKSVDITTTLPKVNPNAQYTQINFVDMPTATQSSISITNNVDLKMNDEDYHAALITNNILGGGGEGYLFKNLREEHGYTYGAYSSLRANRYGAGRFNASAKVRNMVTDSAVVEALKEINRIKTEPVDPQILKDAKAKYVGNFIMGLESPQTVANYALNIKLNDLPKDFYSTYLQKINDVSVEDVQRVANKYLKTENARVVIVGKGSDVIENLEKTGIPIKYYDAYANSVEKPTYDIPMPADMDVTKVLNAYIAKIGGKERLDGVNSVKMMAEAELQPGVMMNLEMKKTSKKQFAQEITAMGQSVMKTVVGVDGGYMVMQGQRKDMSEDELKDAKAESSPFPEVNYLSGGVTLEKIEKVDGENAYKVKVDDITSIFYSVETGLKIKEEKISPMGSQSTFYADYKEVDGIMFPFKISQTMGPRKFDFIVKEIKVNEGVSDADFD</sequence>
<keyword evidence="1" id="KW-0732">Signal</keyword>
<proteinExistence type="predicted"/>
<dbReference type="InterPro" id="IPR011765">
    <property type="entry name" value="Pept_M16_N"/>
</dbReference>
<gene>
    <name evidence="4" type="ORF">GCM10022292_10820</name>
</gene>
<feature type="domain" description="Peptidase M16 C-terminal" evidence="3">
    <location>
        <begin position="205"/>
        <end position="384"/>
    </location>
</feature>
<comment type="caution">
    <text evidence="4">The sequence shown here is derived from an EMBL/GenBank/DDBJ whole genome shotgun (WGS) entry which is preliminary data.</text>
</comment>
<dbReference type="Pfam" id="PF00675">
    <property type="entry name" value="Peptidase_M16"/>
    <property type="match status" value="1"/>
</dbReference>
<dbReference type="Pfam" id="PF05193">
    <property type="entry name" value="Peptidase_M16_C"/>
    <property type="match status" value="1"/>
</dbReference>
<feature type="chain" id="PRO_5046774555" description="Peptidase M16" evidence="1">
    <location>
        <begin position="27"/>
        <end position="689"/>
    </location>
</feature>
<dbReference type="Proteomes" id="UP001501682">
    <property type="component" value="Unassembled WGS sequence"/>
</dbReference>
<dbReference type="InterPro" id="IPR050361">
    <property type="entry name" value="MPP/UQCRC_Complex"/>
</dbReference>
<feature type="domain" description="Peptidase M16 N-terminal" evidence="2">
    <location>
        <begin position="84"/>
        <end position="174"/>
    </location>
</feature>
<dbReference type="InterPro" id="IPR007863">
    <property type="entry name" value="Peptidase_M16_C"/>
</dbReference>
<evidence type="ECO:0000313" key="4">
    <source>
        <dbReference type="EMBL" id="GAA4242037.1"/>
    </source>
</evidence>
<feature type="signal peptide" evidence="1">
    <location>
        <begin position="1"/>
        <end position="26"/>
    </location>
</feature>
<dbReference type="Gene3D" id="3.30.830.10">
    <property type="entry name" value="Metalloenzyme, LuxS/M16 peptidase-like"/>
    <property type="match status" value="2"/>
</dbReference>
<accession>A0ABP8CQ22</accession>
<name>A0ABP8CQ22_9FLAO</name>
<evidence type="ECO:0000259" key="2">
    <source>
        <dbReference type="Pfam" id="PF00675"/>
    </source>
</evidence>
<organism evidence="4 5">
    <name type="scientific">Winogradskyella damuponensis</name>
    <dbReference type="NCBI Taxonomy" id="943939"/>
    <lineage>
        <taxon>Bacteria</taxon>
        <taxon>Pseudomonadati</taxon>
        <taxon>Bacteroidota</taxon>
        <taxon>Flavobacteriia</taxon>
        <taxon>Flavobacteriales</taxon>
        <taxon>Flavobacteriaceae</taxon>
        <taxon>Winogradskyella</taxon>
    </lineage>
</organism>
<reference evidence="5" key="1">
    <citation type="journal article" date="2019" name="Int. J. Syst. Evol. Microbiol.">
        <title>The Global Catalogue of Microorganisms (GCM) 10K type strain sequencing project: providing services to taxonomists for standard genome sequencing and annotation.</title>
        <authorList>
            <consortium name="The Broad Institute Genomics Platform"/>
            <consortium name="The Broad Institute Genome Sequencing Center for Infectious Disease"/>
            <person name="Wu L."/>
            <person name="Ma J."/>
        </authorList>
    </citation>
    <scope>NUCLEOTIDE SEQUENCE [LARGE SCALE GENOMIC DNA]</scope>
    <source>
        <strain evidence="5">JCM 17633</strain>
    </source>
</reference>
<keyword evidence="5" id="KW-1185">Reference proteome</keyword>
<evidence type="ECO:0000313" key="5">
    <source>
        <dbReference type="Proteomes" id="UP001501682"/>
    </source>
</evidence>
<dbReference type="PANTHER" id="PTHR11851">
    <property type="entry name" value="METALLOPROTEASE"/>
    <property type="match status" value="1"/>
</dbReference>
<evidence type="ECO:0000259" key="3">
    <source>
        <dbReference type="Pfam" id="PF05193"/>
    </source>
</evidence>
<evidence type="ECO:0000256" key="1">
    <source>
        <dbReference type="SAM" id="SignalP"/>
    </source>
</evidence>
<dbReference type="InterPro" id="IPR011249">
    <property type="entry name" value="Metalloenz_LuxS/M16"/>
</dbReference>
<dbReference type="PANTHER" id="PTHR11851:SF224">
    <property type="entry name" value="PROCESSING PROTEASE"/>
    <property type="match status" value="1"/>
</dbReference>
<protein>
    <recommendedName>
        <fullName evidence="6">Peptidase M16</fullName>
    </recommendedName>
</protein>
<dbReference type="SUPFAM" id="SSF63411">
    <property type="entry name" value="LuxS/MPP-like metallohydrolase"/>
    <property type="match status" value="2"/>
</dbReference>
<evidence type="ECO:0008006" key="6">
    <source>
        <dbReference type="Google" id="ProtNLM"/>
    </source>
</evidence>
<dbReference type="EMBL" id="BAABCB010000007">
    <property type="protein sequence ID" value="GAA4242037.1"/>
    <property type="molecule type" value="Genomic_DNA"/>
</dbReference>